<gene>
    <name evidence="3" type="ORF">METZ01_LOCUS175247</name>
</gene>
<proteinExistence type="predicted"/>
<dbReference type="EMBL" id="UINC01033312">
    <property type="protein sequence ID" value="SVB22393.1"/>
    <property type="molecule type" value="Genomic_DNA"/>
</dbReference>
<feature type="transmembrane region" description="Helical" evidence="2">
    <location>
        <begin position="113"/>
        <end position="132"/>
    </location>
</feature>
<evidence type="ECO:0000313" key="3">
    <source>
        <dbReference type="EMBL" id="SVB22393.1"/>
    </source>
</evidence>
<feature type="region of interest" description="Disordered" evidence="1">
    <location>
        <begin position="137"/>
        <end position="164"/>
    </location>
</feature>
<dbReference type="AlphaFoldDB" id="A0A382CAW3"/>
<protein>
    <submittedName>
        <fullName evidence="3">Uncharacterized protein</fullName>
    </submittedName>
</protein>
<evidence type="ECO:0000256" key="1">
    <source>
        <dbReference type="SAM" id="MobiDB-lite"/>
    </source>
</evidence>
<accession>A0A382CAW3</accession>
<dbReference type="PROSITE" id="PS51257">
    <property type="entry name" value="PROKAR_LIPOPROTEIN"/>
    <property type="match status" value="1"/>
</dbReference>
<name>A0A382CAW3_9ZZZZ</name>
<keyword evidence="2" id="KW-0812">Transmembrane</keyword>
<evidence type="ECO:0000256" key="2">
    <source>
        <dbReference type="SAM" id="Phobius"/>
    </source>
</evidence>
<keyword evidence="2" id="KW-0472">Membrane</keyword>
<organism evidence="3">
    <name type="scientific">marine metagenome</name>
    <dbReference type="NCBI Taxonomy" id="408172"/>
    <lineage>
        <taxon>unclassified sequences</taxon>
        <taxon>metagenomes</taxon>
        <taxon>ecological metagenomes</taxon>
    </lineage>
</organism>
<reference evidence="3" key="1">
    <citation type="submission" date="2018-05" db="EMBL/GenBank/DDBJ databases">
        <authorList>
            <person name="Lanie J.A."/>
            <person name="Ng W.-L."/>
            <person name="Kazmierczak K.M."/>
            <person name="Andrzejewski T.M."/>
            <person name="Davidsen T.M."/>
            <person name="Wayne K.J."/>
            <person name="Tettelin H."/>
            <person name="Glass J.I."/>
            <person name="Rusch D."/>
            <person name="Podicherti R."/>
            <person name="Tsui H.-C.T."/>
            <person name="Winkler M.E."/>
        </authorList>
    </citation>
    <scope>NUCLEOTIDE SEQUENCE</scope>
</reference>
<keyword evidence="2" id="KW-1133">Transmembrane helix</keyword>
<sequence>MLISLRRPKSISGRLLYFLLISYLIVGVSGCSNPPRAEKPPTSIARAMETRSFQGDLMTVLKASINSLQDMDYTIDLLNSDVGLITASRTTEHRKASLTNEKPETEMSNGEKALLAIGVIAIVAFLAALIFGDDDDDKRKGRGGRSSPINIGGRGGSDDGPDGPRIYRYKVTINLNELGNDETSVRVSASGEVEQDAKILSTGGVHEVEFFQRFFAGMNQALFLDTNLPNNN</sequence>